<proteinExistence type="predicted"/>
<protein>
    <submittedName>
        <fullName evidence="2">Uncharacterized protein</fullName>
    </submittedName>
</protein>
<sequence>MRFARSRSGERDSRSCAAVVRSTPSPVPDKTADVMGAGPGPKHKETCVVGVNLCPIVATNDEHKKPVVVHETIEEETEWL</sequence>
<feature type="region of interest" description="Disordered" evidence="1">
    <location>
        <begin position="1"/>
        <end position="42"/>
    </location>
</feature>
<dbReference type="AlphaFoldDB" id="A0AAD6LMS7"/>
<dbReference type="EMBL" id="JAQIZT010000015">
    <property type="protein sequence ID" value="KAJ6970008.1"/>
    <property type="molecule type" value="Genomic_DNA"/>
</dbReference>
<evidence type="ECO:0000313" key="3">
    <source>
        <dbReference type="Proteomes" id="UP001164929"/>
    </source>
</evidence>
<comment type="caution">
    <text evidence="2">The sequence shown here is derived from an EMBL/GenBank/DDBJ whole genome shotgun (WGS) entry which is preliminary data.</text>
</comment>
<gene>
    <name evidence="2" type="ORF">NC653_034544</name>
</gene>
<name>A0AAD6LMS7_9ROSI</name>
<reference evidence="2" key="1">
    <citation type="journal article" date="2023" name="Mol. Ecol. Resour.">
        <title>Chromosome-level genome assembly of a triploid poplar Populus alba 'Berolinensis'.</title>
        <authorList>
            <person name="Chen S."/>
            <person name="Yu Y."/>
            <person name="Wang X."/>
            <person name="Wang S."/>
            <person name="Zhang T."/>
            <person name="Zhou Y."/>
            <person name="He R."/>
            <person name="Meng N."/>
            <person name="Wang Y."/>
            <person name="Liu W."/>
            <person name="Liu Z."/>
            <person name="Liu J."/>
            <person name="Guo Q."/>
            <person name="Huang H."/>
            <person name="Sederoff R.R."/>
            <person name="Wang G."/>
            <person name="Qu G."/>
            <person name="Chen S."/>
        </authorList>
    </citation>
    <scope>NUCLEOTIDE SEQUENCE</scope>
    <source>
        <strain evidence="2">SC-2020</strain>
    </source>
</reference>
<keyword evidence="3" id="KW-1185">Reference proteome</keyword>
<dbReference type="Proteomes" id="UP001164929">
    <property type="component" value="Chromosome 15"/>
</dbReference>
<organism evidence="2 3">
    <name type="scientific">Populus alba x Populus x berolinensis</name>
    <dbReference type="NCBI Taxonomy" id="444605"/>
    <lineage>
        <taxon>Eukaryota</taxon>
        <taxon>Viridiplantae</taxon>
        <taxon>Streptophyta</taxon>
        <taxon>Embryophyta</taxon>
        <taxon>Tracheophyta</taxon>
        <taxon>Spermatophyta</taxon>
        <taxon>Magnoliopsida</taxon>
        <taxon>eudicotyledons</taxon>
        <taxon>Gunneridae</taxon>
        <taxon>Pentapetalae</taxon>
        <taxon>rosids</taxon>
        <taxon>fabids</taxon>
        <taxon>Malpighiales</taxon>
        <taxon>Salicaceae</taxon>
        <taxon>Saliceae</taxon>
        <taxon>Populus</taxon>
    </lineage>
</organism>
<evidence type="ECO:0000313" key="2">
    <source>
        <dbReference type="EMBL" id="KAJ6970008.1"/>
    </source>
</evidence>
<accession>A0AAD6LMS7</accession>
<evidence type="ECO:0000256" key="1">
    <source>
        <dbReference type="SAM" id="MobiDB-lite"/>
    </source>
</evidence>